<dbReference type="AlphaFoldDB" id="A0A1H1RPU9"/>
<sequence length="334" mass="32856">MVGTTPALIPRARRGGSILRRGTTGRMLAAVALTGAAALLAGCASGGPAAPPTPTAGAGAGPVPLGAELLSADGLFDAVATDGVVVRWLAAGESIAVVIGGSGGGGGCIPQPHAAEAETDGAVSVRFDPPDPAMACTADFTLHGWELGLPAPVDGNAPLAVRLVDLRGDGATTEVEIGPDDLLAAPAADPGQATADPQPSEVPPAGPMPEPSALPETLLPDVSIVDPREDPAVAVRWLEPGVSLAVLLGGSGVEACVPQPIGATSPGPGAIHVAFEYPTGDRDCSADLHLYGWELPLAEPVSATMPVEVTITGAGADGAAATVTLEPGDVLEGR</sequence>
<evidence type="ECO:0000313" key="2">
    <source>
        <dbReference type="EMBL" id="SDS37622.1"/>
    </source>
</evidence>
<gene>
    <name evidence="2" type="ORF">SAMN04489719_2178</name>
</gene>
<evidence type="ECO:0000256" key="1">
    <source>
        <dbReference type="SAM" id="MobiDB-lite"/>
    </source>
</evidence>
<feature type="compositionally biased region" description="Low complexity" evidence="1">
    <location>
        <begin position="182"/>
        <end position="199"/>
    </location>
</feature>
<dbReference type="OrthoDB" id="3268164at2"/>
<proteinExistence type="predicted"/>
<feature type="compositionally biased region" description="Pro residues" evidence="1">
    <location>
        <begin position="200"/>
        <end position="212"/>
    </location>
</feature>
<name>A0A1H1RPU9_9MICO</name>
<dbReference type="Proteomes" id="UP000199649">
    <property type="component" value="Chromosome I"/>
</dbReference>
<feature type="region of interest" description="Disordered" evidence="1">
    <location>
        <begin position="182"/>
        <end position="216"/>
    </location>
</feature>
<organism evidence="2 3">
    <name type="scientific">Agrococcus carbonis</name>
    <dbReference type="NCBI Taxonomy" id="684552"/>
    <lineage>
        <taxon>Bacteria</taxon>
        <taxon>Bacillati</taxon>
        <taxon>Actinomycetota</taxon>
        <taxon>Actinomycetes</taxon>
        <taxon>Micrococcales</taxon>
        <taxon>Microbacteriaceae</taxon>
        <taxon>Agrococcus</taxon>
    </lineage>
</organism>
<keyword evidence="3" id="KW-1185">Reference proteome</keyword>
<reference evidence="3" key="1">
    <citation type="submission" date="2016-10" db="EMBL/GenBank/DDBJ databases">
        <authorList>
            <person name="Varghese N."/>
            <person name="Submissions S."/>
        </authorList>
    </citation>
    <scope>NUCLEOTIDE SEQUENCE [LARGE SCALE GENOMIC DNA]</scope>
    <source>
        <strain evidence="3">DSM 22965</strain>
    </source>
</reference>
<dbReference type="STRING" id="684552.SAMN04489719_2178"/>
<accession>A0A1H1RPU9</accession>
<dbReference type="RefSeq" id="WP_092667029.1">
    <property type="nucleotide sequence ID" value="NZ_LT629734.1"/>
</dbReference>
<protein>
    <submittedName>
        <fullName evidence="2">Uncharacterized protein</fullName>
    </submittedName>
</protein>
<dbReference type="EMBL" id="LT629734">
    <property type="protein sequence ID" value="SDS37622.1"/>
    <property type="molecule type" value="Genomic_DNA"/>
</dbReference>
<evidence type="ECO:0000313" key="3">
    <source>
        <dbReference type="Proteomes" id="UP000199649"/>
    </source>
</evidence>